<proteinExistence type="predicted"/>
<feature type="region of interest" description="Disordered" evidence="1">
    <location>
        <begin position="676"/>
        <end position="696"/>
    </location>
</feature>
<comment type="caution">
    <text evidence="2">The sequence shown here is derived from an EMBL/GenBank/DDBJ whole genome shotgun (WGS) entry which is preliminary data.</text>
</comment>
<evidence type="ECO:0000313" key="2">
    <source>
        <dbReference type="EMBL" id="KAJ8881243.1"/>
    </source>
</evidence>
<sequence>MEKAGAGVMYATNVHMMHVLGLKKTMMTIFSVTFVFQLPEKGCVFKRHDGNTASWSIAWRIAKNVHYRISVRKNFDLDRVSTTLNDSNPQHRIVLLQVDAFPGAVHLVLEIDPAALSRRTASSSARTESCRAVILLAATFSTKGSGATLGREMFNVVERRARGAALFICVAKAHLTSQRTNLSSAETASRSCGELSDPFFEILLKQLFPKSTGRNPLFLICAGSRGGTVDRLLASHLGEPSSIPGGLIPELSHVGILPDDAADRRVFSGFSSPPLPPPALTFRRSSTFTSFVLSGSRDLDGFLTSPGFMHEVLAGSCLGFEPRVPRILDRWRTNRLRHRRSARSKPDGRHEANLKDVTVWGGKSSSPAVSGRLRPTLTNQEWAAAAAERPALQTSRNFDDQGSMLTSRQHARDTSTVRGRTLACWKMEMSSSTRKYVDFTTTCQRYQYCERPDISLLENGDVELHQERYQYCERPDISLLEKWRCRAPPGRGVHVIAESLRRIVAPSGFLQSSSVRSVDHDAGQDIPSLIINRRLHRDRTMIRHSTPLAVSSQAVMICIPSRRSHVLSDAKFVMVGVVKDAATTYPALLAAWIWHWWTQTQEALRWLTGTNPVLRLAGELSIGLGRAGRLKTRNSQLYCNLQPHTRQQNDVTDQQNVGTPFVCQCVIIHTPDGSPDNRVPYSATAQGPFSEPLPANQAVVTPTSKELPRHSVTACLSTL</sequence>
<evidence type="ECO:0000256" key="1">
    <source>
        <dbReference type="SAM" id="MobiDB-lite"/>
    </source>
</evidence>
<protein>
    <submittedName>
        <fullName evidence="2">Uncharacterized protein</fullName>
    </submittedName>
</protein>
<accession>A0ABQ9HAW2</accession>
<dbReference type="EMBL" id="JARBHB010000006">
    <property type="protein sequence ID" value="KAJ8881243.1"/>
    <property type="molecule type" value="Genomic_DNA"/>
</dbReference>
<name>A0ABQ9HAW2_9NEOP</name>
<organism evidence="2 3">
    <name type="scientific">Dryococelus australis</name>
    <dbReference type="NCBI Taxonomy" id="614101"/>
    <lineage>
        <taxon>Eukaryota</taxon>
        <taxon>Metazoa</taxon>
        <taxon>Ecdysozoa</taxon>
        <taxon>Arthropoda</taxon>
        <taxon>Hexapoda</taxon>
        <taxon>Insecta</taxon>
        <taxon>Pterygota</taxon>
        <taxon>Neoptera</taxon>
        <taxon>Polyneoptera</taxon>
        <taxon>Phasmatodea</taxon>
        <taxon>Verophasmatodea</taxon>
        <taxon>Anareolatae</taxon>
        <taxon>Phasmatidae</taxon>
        <taxon>Eurycanthinae</taxon>
        <taxon>Dryococelus</taxon>
    </lineage>
</organism>
<keyword evidence="3" id="KW-1185">Reference proteome</keyword>
<evidence type="ECO:0000313" key="3">
    <source>
        <dbReference type="Proteomes" id="UP001159363"/>
    </source>
</evidence>
<dbReference type="Proteomes" id="UP001159363">
    <property type="component" value="Chromosome 5"/>
</dbReference>
<reference evidence="2 3" key="1">
    <citation type="submission" date="2023-02" db="EMBL/GenBank/DDBJ databases">
        <title>LHISI_Scaffold_Assembly.</title>
        <authorList>
            <person name="Stuart O.P."/>
            <person name="Cleave R."/>
            <person name="Magrath M.J.L."/>
            <person name="Mikheyev A.S."/>
        </authorList>
    </citation>
    <scope>NUCLEOTIDE SEQUENCE [LARGE SCALE GENOMIC DNA]</scope>
    <source>
        <strain evidence="2">Daus_M_001</strain>
        <tissue evidence="2">Leg muscle</tissue>
    </source>
</reference>
<gene>
    <name evidence="2" type="ORF">PR048_017719</name>
</gene>